<feature type="transmembrane region" description="Helical" evidence="11">
    <location>
        <begin position="356"/>
        <end position="379"/>
    </location>
</feature>
<evidence type="ECO:0000256" key="10">
    <source>
        <dbReference type="SAM" id="MobiDB-lite"/>
    </source>
</evidence>
<keyword evidence="3 9" id="KW-0812">Transmembrane</keyword>
<evidence type="ECO:0000256" key="9">
    <source>
        <dbReference type="RuleBase" id="RU003945"/>
    </source>
</evidence>
<dbReference type="InterPro" id="IPR001708">
    <property type="entry name" value="YidC/ALB3/OXA1/COX18"/>
</dbReference>
<feature type="transmembrane region" description="Helical" evidence="11">
    <location>
        <begin position="508"/>
        <end position="527"/>
    </location>
</feature>
<dbReference type="GO" id="GO:0005741">
    <property type="term" value="C:mitochondrial outer membrane"/>
    <property type="evidence" value="ECO:0007669"/>
    <property type="project" value="InterPro"/>
</dbReference>
<sequence length="708" mass="78645">MADEHSHSRVELYDSGLTVPSDSEIYSTNHEVSSPLSTSSSPMILYKPPSIWGILRGAAINLILPFVNGLMLGFGELFAHEAAFRLGWSNTKIFPTYRRSRPMGPGMEIREIPSRRQPRAGSLQDTTSLDILISGTNSGRPAESKSWREKFTLPESAAADKAIVFLSETPSLVNHQILPAAKYRNAGRGWFEGAWWDSHHCSTTFDCFPSLQPIGLSPDILFSAGERVDAWLTWLGILQISSFRPQSSRFPVRYGGSTQTLSGKMSWKPAASVPGVISARFNSTSSATDATASEHLPDAPTDMGVPDLSDLSAADLSSIPEHIGYLKDLGLDYGWGPSSIMQFIIEHIHMWGGLPWWASIVSAGILLRLALLYPTLGAVDTTTKMANTKSITEPLRRETLMATREGRQIEAVKSRAELQKVYQEHGIQAWKVFLPMLQIPFGFGCYRVVSGMAHLPVPGVAMESVAWLKDLTVADPFYILPAASSLFMYLALRKGGENGVNQFSGTELGKLVMFGLPAISFGFMIFFPGALQLYFVTTGLFGLGQAYLLSSARFRKAMNIAVPERQPENGQFPGHGDSQQSKSIRVLREHLEAERAKMIQEEHKSPEGVEISFIDRALNRLKEAKENIKRETAEKLGQGPVKNADGSIAEPPRLSEKDLKLAADYERRRKEEEEWKREERNHARREAHLKALELEREKARSAFKVKQR</sequence>
<dbReference type="AlphaFoldDB" id="A0A397GJQ7"/>
<evidence type="ECO:0000256" key="5">
    <source>
        <dbReference type="ARBA" id="ARBA00022946"/>
    </source>
</evidence>
<evidence type="ECO:0000256" key="3">
    <source>
        <dbReference type="ARBA" id="ARBA00022692"/>
    </source>
</evidence>
<protein>
    <recommendedName>
        <fullName evidence="12">Membrane insertase YidC/Oxa/ALB C-terminal domain-containing protein</fullName>
    </recommendedName>
</protein>
<organism evidence="13 14">
    <name type="scientific">Aspergillus turcosus</name>
    <dbReference type="NCBI Taxonomy" id="1245748"/>
    <lineage>
        <taxon>Eukaryota</taxon>
        <taxon>Fungi</taxon>
        <taxon>Dikarya</taxon>
        <taxon>Ascomycota</taxon>
        <taxon>Pezizomycotina</taxon>
        <taxon>Eurotiomycetes</taxon>
        <taxon>Eurotiomycetidae</taxon>
        <taxon>Eurotiales</taxon>
        <taxon>Aspergillaceae</taxon>
        <taxon>Aspergillus</taxon>
        <taxon>Aspergillus subgen. Fumigati</taxon>
    </lineage>
</organism>
<keyword evidence="7" id="KW-0496">Mitochondrion</keyword>
<keyword evidence="6 11" id="KW-1133">Transmembrane helix</keyword>
<name>A0A397GJQ7_9EURO</name>
<evidence type="ECO:0000256" key="4">
    <source>
        <dbReference type="ARBA" id="ARBA00022792"/>
    </source>
</evidence>
<evidence type="ECO:0000256" key="8">
    <source>
        <dbReference type="ARBA" id="ARBA00023136"/>
    </source>
</evidence>
<evidence type="ECO:0000256" key="6">
    <source>
        <dbReference type="ARBA" id="ARBA00022989"/>
    </source>
</evidence>
<dbReference type="GO" id="GO:0032979">
    <property type="term" value="P:protein insertion into mitochondrial inner membrane from matrix"/>
    <property type="evidence" value="ECO:0007669"/>
    <property type="project" value="TreeGrafter"/>
</dbReference>
<feature type="region of interest" description="Disordered" evidence="10">
    <location>
        <begin position="630"/>
        <end position="688"/>
    </location>
</feature>
<dbReference type="OrthoDB" id="2148490at2759"/>
<dbReference type="PANTHER" id="PTHR12428">
    <property type="entry name" value="OXA1"/>
    <property type="match status" value="1"/>
</dbReference>
<feature type="domain" description="Membrane insertase YidC/Oxa/ALB C-terminal" evidence="12">
    <location>
        <begin position="356"/>
        <end position="549"/>
    </location>
</feature>
<feature type="transmembrane region" description="Helical" evidence="11">
    <location>
        <begin position="477"/>
        <end position="496"/>
    </location>
</feature>
<dbReference type="CDD" id="cd20069">
    <property type="entry name" value="5TM_Oxa1-like"/>
    <property type="match status" value="1"/>
</dbReference>
<evidence type="ECO:0000256" key="7">
    <source>
        <dbReference type="ARBA" id="ARBA00023128"/>
    </source>
</evidence>
<comment type="caution">
    <text evidence="13">The sequence shown here is derived from an EMBL/GenBank/DDBJ whole genome shotgun (WGS) entry which is preliminary data.</text>
</comment>
<evidence type="ECO:0000256" key="1">
    <source>
        <dbReference type="ARBA" id="ARBA00004448"/>
    </source>
</evidence>
<evidence type="ECO:0000256" key="2">
    <source>
        <dbReference type="ARBA" id="ARBA00009877"/>
    </source>
</evidence>
<keyword evidence="4" id="KW-0999">Mitochondrion inner membrane</keyword>
<evidence type="ECO:0000259" key="12">
    <source>
        <dbReference type="Pfam" id="PF02096"/>
    </source>
</evidence>
<feature type="compositionally biased region" description="Basic and acidic residues" evidence="10">
    <location>
        <begin position="653"/>
        <end position="688"/>
    </location>
</feature>
<dbReference type="InterPro" id="IPR028055">
    <property type="entry name" value="YidC/Oxa/ALB_C"/>
</dbReference>
<dbReference type="GO" id="GO:0005743">
    <property type="term" value="C:mitochondrial inner membrane"/>
    <property type="evidence" value="ECO:0007669"/>
    <property type="project" value="UniProtKB-SubCell"/>
</dbReference>
<dbReference type="GO" id="GO:0032977">
    <property type="term" value="F:membrane insertase activity"/>
    <property type="evidence" value="ECO:0007669"/>
    <property type="project" value="InterPro"/>
</dbReference>
<accession>A0A397GJQ7</accession>
<dbReference type="Proteomes" id="UP000215289">
    <property type="component" value="Unassembled WGS sequence"/>
</dbReference>
<evidence type="ECO:0000256" key="11">
    <source>
        <dbReference type="SAM" id="Phobius"/>
    </source>
</evidence>
<feature type="transmembrane region" description="Helical" evidence="11">
    <location>
        <begin position="432"/>
        <end position="457"/>
    </location>
</feature>
<dbReference type="Pfam" id="PF08219">
    <property type="entry name" value="TOM13"/>
    <property type="match status" value="1"/>
</dbReference>
<reference evidence="13 14" key="1">
    <citation type="submission" date="2018-08" db="EMBL/GenBank/DDBJ databases">
        <title>Draft genome sequences of two Aspergillus turcosus clinical strains isolated from bronchoalveolar lavage fluid: one azole-susceptible and the other azole-resistant.</title>
        <authorList>
            <person name="Parent-Michaud M."/>
            <person name="Dufresne P.J."/>
            <person name="Fournier E."/>
            <person name="Martineau C."/>
            <person name="Moreira S."/>
            <person name="Perkins V."/>
            <person name="De Repentigny L."/>
            <person name="Dufresne S.F."/>
        </authorList>
    </citation>
    <scope>NUCLEOTIDE SEQUENCE [LARGE SCALE GENOMIC DNA]</scope>
    <source>
        <strain evidence="13">HMR AF 1038</strain>
    </source>
</reference>
<dbReference type="STRING" id="1245748.A0A397GJQ7"/>
<keyword evidence="8 11" id="KW-0472">Membrane</keyword>
<proteinExistence type="inferred from homology"/>
<evidence type="ECO:0000313" key="14">
    <source>
        <dbReference type="Proteomes" id="UP000215289"/>
    </source>
</evidence>
<dbReference type="PANTHER" id="PTHR12428:SF66">
    <property type="entry name" value="MITOCHONDRIAL INNER MEMBRANE PROTEIN OXA1L"/>
    <property type="match status" value="1"/>
</dbReference>
<dbReference type="InterPro" id="IPR013262">
    <property type="entry name" value="OMP_MIM1/TOM13_mt"/>
</dbReference>
<comment type="subcellular location">
    <subcellularLocation>
        <location evidence="9">Membrane</location>
        <topology evidence="9">Multi-pass membrane protein</topology>
    </subcellularLocation>
    <subcellularLocation>
        <location evidence="1">Mitochondrion inner membrane</location>
        <topology evidence="1">Multi-pass membrane protein</topology>
    </subcellularLocation>
</comment>
<dbReference type="Pfam" id="PF02096">
    <property type="entry name" value="60KD_IMP"/>
    <property type="match status" value="1"/>
</dbReference>
<evidence type="ECO:0000313" key="13">
    <source>
        <dbReference type="EMBL" id="RLL99286.1"/>
    </source>
</evidence>
<dbReference type="EMBL" id="NIDN02000034">
    <property type="protein sequence ID" value="RLL99286.1"/>
    <property type="molecule type" value="Genomic_DNA"/>
</dbReference>
<comment type="similarity">
    <text evidence="2 9">Belongs to the OXA1/ALB3/YidC family.</text>
</comment>
<gene>
    <name evidence="13" type="ORF">CFD26_100553</name>
</gene>
<keyword evidence="14" id="KW-1185">Reference proteome</keyword>
<keyword evidence="5" id="KW-0809">Transit peptide</keyword>